<evidence type="ECO:0000256" key="3">
    <source>
        <dbReference type="ARBA" id="ARBA00022677"/>
    </source>
</evidence>
<protein>
    <submittedName>
        <fullName evidence="5">Uncharacterized protein</fullName>
    </submittedName>
</protein>
<dbReference type="AlphaFoldDB" id="A0A0N1IJP9"/>
<evidence type="ECO:0000256" key="1">
    <source>
        <dbReference type="ARBA" id="ARBA00004502"/>
    </source>
</evidence>
<evidence type="ECO:0000256" key="4">
    <source>
        <dbReference type="ARBA" id="ARBA00022801"/>
    </source>
</evidence>
<comment type="similarity">
    <text evidence="2">Belongs to the AB hydrolase superfamily. LDAH family.</text>
</comment>
<gene>
    <name evidence="5" type="ORF">ABL78_5027</name>
</gene>
<dbReference type="InterPro" id="IPR029058">
    <property type="entry name" value="AB_hydrolase_fold"/>
</dbReference>
<reference evidence="5 6" key="1">
    <citation type="journal article" date="2015" name="PLoS Pathog.">
        <title>Leptomonas seymouri: Adaptations to the Dixenous Life Cycle Analyzed by Genome Sequencing, Transcriptome Profiling and Co-infection with Leishmania donovani.</title>
        <authorList>
            <person name="Kraeva N."/>
            <person name="Butenko A."/>
            <person name="Hlavacova J."/>
            <person name="Kostygov A."/>
            <person name="Myskova J."/>
            <person name="Grybchuk D."/>
            <person name="Lestinova T."/>
            <person name="Votypka J."/>
            <person name="Volf P."/>
            <person name="Opperdoes F."/>
            <person name="Flegontov P."/>
            <person name="Lukes J."/>
            <person name="Yurchenko V."/>
        </authorList>
    </citation>
    <scope>NUCLEOTIDE SEQUENCE [LARGE SCALE GENOMIC DNA]</scope>
    <source>
        <strain evidence="5 6">ATCC 30220</strain>
    </source>
</reference>
<dbReference type="PANTHER" id="PTHR13390:SF0">
    <property type="entry name" value="LIPID DROPLET-ASSOCIATED HYDROLASE"/>
    <property type="match status" value="1"/>
</dbReference>
<keyword evidence="3" id="KW-0551">Lipid droplet</keyword>
<keyword evidence="6" id="KW-1185">Reference proteome</keyword>
<dbReference type="VEuPathDB" id="TriTrypDB:Lsey_0159_0050"/>
<dbReference type="OrthoDB" id="448051at2759"/>
<evidence type="ECO:0000313" key="6">
    <source>
        <dbReference type="Proteomes" id="UP000038009"/>
    </source>
</evidence>
<dbReference type="Gene3D" id="3.40.50.1820">
    <property type="entry name" value="alpha/beta hydrolase"/>
    <property type="match status" value="1"/>
</dbReference>
<keyword evidence="4" id="KW-0378">Hydrolase</keyword>
<dbReference type="GO" id="GO:0005811">
    <property type="term" value="C:lipid droplet"/>
    <property type="evidence" value="ECO:0007669"/>
    <property type="project" value="UniProtKB-SubCell"/>
</dbReference>
<dbReference type="GO" id="GO:0016298">
    <property type="term" value="F:lipase activity"/>
    <property type="evidence" value="ECO:0007669"/>
    <property type="project" value="InterPro"/>
</dbReference>
<dbReference type="GO" id="GO:0019915">
    <property type="term" value="P:lipid storage"/>
    <property type="evidence" value="ECO:0007669"/>
    <property type="project" value="InterPro"/>
</dbReference>
<dbReference type="Proteomes" id="UP000038009">
    <property type="component" value="Unassembled WGS sequence"/>
</dbReference>
<dbReference type="PANTHER" id="PTHR13390">
    <property type="entry name" value="LIPASE"/>
    <property type="match status" value="1"/>
</dbReference>
<name>A0A0N1IJP9_LEPSE</name>
<dbReference type="SUPFAM" id="SSF53474">
    <property type="entry name" value="alpha/beta-Hydrolases"/>
    <property type="match status" value="1"/>
</dbReference>
<comment type="subcellular location">
    <subcellularLocation>
        <location evidence="1">Lipid droplet</location>
    </subcellularLocation>
</comment>
<evidence type="ECO:0000256" key="2">
    <source>
        <dbReference type="ARBA" id="ARBA00008300"/>
    </source>
</evidence>
<dbReference type="InterPro" id="IPR019363">
    <property type="entry name" value="LDAH"/>
</dbReference>
<dbReference type="OMA" id="WVPVSYY"/>
<evidence type="ECO:0000313" key="5">
    <source>
        <dbReference type="EMBL" id="KPI85895.1"/>
    </source>
</evidence>
<accession>A0A0N1IJP9</accession>
<comment type="caution">
    <text evidence="5">The sequence shown here is derived from an EMBL/GenBank/DDBJ whole genome shotgun (WGS) entry which is preliminary data.</text>
</comment>
<dbReference type="EMBL" id="LJSK01000159">
    <property type="protein sequence ID" value="KPI85895.1"/>
    <property type="molecule type" value="Genomic_DNA"/>
</dbReference>
<proteinExistence type="inferred from homology"/>
<dbReference type="Pfam" id="PF10230">
    <property type="entry name" value="LIDHydrolase"/>
    <property type="match status" value="1"/>
</dbReference>
<organism evidence="5 6">
    <name type="scientific">Leptomonas seymouri</name>
    <dbReference type="NCBI Taxonomy" id="5684"/>
    <lineage>
        <taxon>Eukaryota</taxon>
        <taxon>Discoba</taxon>
        <taxon>Euglenozoa</taxon>
        <taxon>Kinetoplastea</taxon>
        <taxon>Metakinetoplastina</taxon>
        <taxon>Trypanosomatida</taxon>
        <taxon>Trypanosomatidae</taxon>
        <taxon>Leishmaniinae</taxon>
        <taxon>Leptomonas</taxon>
    </lineage>
</organism>
<sequence>MSSPNSIVAWRSPAAGRCVVDILQSSPTLLQYLSNEENSNDGRRPPSSHRKLFIMFPGNPGIVQFYQDFCTFLESHKFDVLVMGLAGHSLTNLNGGRAFSLADQVDIADSFIATLLNRNTERKYNGNVFVGGHSIGGFLALQMVARYPAVKKCFGLCPVICRIQESPNGPKASRLANPIAQLCIAMLAALLALLPYRLRLLLVTRLEPGMEASLSESLARHFYRAAFTNVFYMLATELRMLLQPDAPLLKRVQERLVVYYVKKDGWAPPAHAEEVRALCPRLSAFVMEEDEKVPHAWCLHHSETVIENAILPFC</sequence>